<dbReference type="AlphaFoldDB" id="A0A2H2Z154"/>
<proteinExistence type="predicted"/>
<feature type="compositionally biased region" description="Low complexity" evidence="2">
    <location>
        <begin position="33"/>
        <end position="47"/>
    </location>
</feature>
<feature type="coiled-coil region" evidence="1">
    <location>
        <begin position="221"/>
        <end position="252"/>
    </location>
</feature>
<accession>A0A2H2Z154</accession>
<feature type="region of interest" description="Disordered" evidence="2">
    <location>
        <begin position="33"/>
        <end position="52"/>
    </location>
</feature>
<feature type="region of interest" description="Disordered" evidence="2">
    <location>
        <begin position="1"/>
        <end position="26"/>
    </location>
</feature>
<dbReference type="EMBL" id="LFMI01000231">
    <property type="protein sequence ID" value="OTA01743.1"/>
    <property type="molecule type" value="Genomic_DNA"/>
</dbReference>
<reference evidence="3 4" key="1">
    <citation type="journal article" date="2015" name="Genome Announc.">
        <title>Genome sequence and annotation of Trichoderma parareesei, the ancestor of the cellulase producer Trichoderma reesei.</title>
        <authorList>
            <person name="Yang D."/>
            <person name="Pomraning K."/>
            <person name="Kopchinskiy A."/>
            <person name="Karimi Aghcheh R."/>
            <person name="Atanasova L."/>
            <person name="Chenthamara K."/>
            <person name="Baker S.E."/>
            <person name="Zhang R."/>
            <person name="Shen Q."/>
            <person name="Freitag M."/>
            <person name="Kubicek C.P."/>
            <person name="Druzhinina I.S."/>
        </authorList>
    </citation>
    <scope>NUCLEOTIDE SEQUENCE [LARGE SCALE GENOMIC DNA]</scope>
    <source>
        <strain evidence="3 4">CBS 125925</strain>
    </source>
</reference>
<name>A0A2H2Z154_TRIPA</name>
<dbReference type="OrthoDB" id="4869153at2759"/>
<evidence type="ECO:0000313" key="3">
    <source>
        <dbReference type="EMBL" id="OTA01743.1"/>
    </source>
</evidence>
<feature type="coiled-coil region" evidence="1">
    <location>
        <begin position="156"/>
        <end position="183"/>
    </location>
</feature>
<feature type="compositionally biased region" description="Basic and acidic residues" evidence="2">
    <location>
        <begin position="1"/>
        <end position="11"/>
    </location>
</feature>
<evidence type="ECO:0000256" key="1">
    <source>
        <dbReference type="SAM" id="Coils"/>
    </source>
</evidence>
<keyword evidence="4" id="KW-1185">Reference proteome</keyword>
<organism evidence="3 4">
    <name type="scientific">Trichoderma parareesei</name>
    <name type="common">Filamentous fungus</name>
    <dbReference type="NCBI Taxonomy" id="858221"/>
    <lineage>
        <taxon>Eukaryota</taxon>
        <taxon>Fungi</taxon>
        <taxon>Dikarya</taxon>
        <taxon>Ascomycota</taxon>
        <taxon>Pezizomycotina</taxon>
        <taxon>Sordariomycetes</taxon>
        <taxon>Hypocreomycetidae</taxon>
        <taxon>Hypocreales</taxon>
        <taxon>Hypocreaceae</taxon>
        <taxon>Trichoderma</taxon>
    </lineage>
</organism>
<protein>
    <submittedName>
        <fullName evidence="3">Uncharacterized protein</fullName>
    </submittedName>
</protein>
<comment type="caution">
    <text evidence="3">The sequence shown here is derived from an EMBL/GenBank/DDBJ whole genome shotgun (WGS) entry which is preliminary data.</text>
</comment>
<sequence>MDRLFPRENRPAGHSSSSDDLSSSTLLGRLSSPGIFSASKGPLPSSSSRDEQLRPTDLYRACFATFSNDAIKGKAQEEEVAEADSLEQLKEAFAQEGVELYTSAVEKLAEAKREMTLEVEDFATFASSMAADIDELYFNLSYPLSKTLCHSKSFSQATIEAHLANAKEELTKAESELGLLHREWLDLIQLQEDLRQELLRMEEGPVANGEATNEDEYYAEMASFKQEIERIVAESNQAIDEIEENYREEAHAQSMRILQAMLVD</sequence>
<gene>
    <name evidence="3" type="ORF">A9Z42_0020930</name>
</gene>
<evidence type="ECO:0000313" key="4">
    <source>
        <dbReference type="Proteomes" id="UP000219286"/>
    </source>
</evidence>
<keyword evidence="1" id="KW-0175">Coiled coil</keyword>
<dbReference type="Proteomes" id="UP000219286">
    <property type="component" value="Unassembled WGS sequence"/>
</dbReference>
<feature type="compositionally biased region" description="Low complexity" evidence="2">
    <location>
        <begin position="15"/>
        <end position="26"/>
    </location>
</feature>
<evidence type="ECO:0000256" key="2">
    <source>
        <dbReference type="SAM" id="MobiDB-lite"/>
    </source>
</evidence>